<dbReference type="EC" id="2.7.8.11" evidence="5 17"/>
<evidence type="ECO:0000256" key="11">
    <source>
        <dbReference type="ARBA" id="ARBA00022989"/>
    </source>
</evidence>
<comment type="catalytic activity">
    <reaction evidence="17">
        <text>a CDP-1,2-diacyl-sn-glycerol + myo-inositol = a 1,2-diacyl-sn-glycero-3-phospho-(1D-myo-inositol) + CMP + H(+)</text>
        <dbReference type="Rhea" id="RHEA:11580"/>
        <dbReference type="ChEBI" id="CHEBI:15378"/>
        <dbReference type="ChEBI" id="CHEBI:17268"/>
        <dbReference type="ChEBI" id="CHEBI:57880"/>
        <dbReference type="ChEBI" id="CHEBI:58332"/>
        <dbReference type="ChEBI" id="CHEBI:60377"/>
        <dbReference type="EC" id="2.7.8.11"/>
    </reaction>
</comment>
<sequence>MTPKASQKRKKSALSVVDAKAAVDLATAQTYSENVFLFVPNIIGYLRVILAAVSLHYMSYHPIYSSILYGISSILDVADGYAARALNQSSKFGAVLDMVTDRCATSCLLCYLASAYPKYAVLFQFLIALDFSSHYMHMYSSIITGSSSHKLVTSDVSRILWLYYNDRRTLFLVCAGNELFYVALYLVKWIDTPITLLLHPNTPSFLAGMTYQQLVAWLSAPVCILKNIINLVQLWKASKILVGVDLAERAKARKEKAS</sequence>
<keyword evidence="7 17" id="KW-0808">Transferase</keyword>
<dbReference type="GO" id="GO:0006661">
    <property type="term" value="P:phosphatidylinositol biosynthetic process"/>
    <property type="evidence" value="ECO:0007669"/>
    <property type="project" value="TreeGrafter"/>
</dbReference>
<keyword evidence="12 17" id="KW-0443">Lipid metabolism</keyword>
<dbReference type="RefSeq" id="XP_060331840.1">
    <property type="nucleotide sequence ID" value="XM_060472908.1"/>
</dbReference>
<evidence type="ECO:0000256" key="19">
    <source>
        <dbReference type="SAM" id="Phobius"/>
    </source>
</evidence>
<evidence type="ECO:0000256" key="10">
    <source>
        <dbReference type="ARBA" id="ARBA00022842"/>
    </source>
</evidence>
<keyword evidence="14 17" id="KW-0594">Phospholipid biosynthesis</keyword>
<evidence type="ECO:0000313" key="21">
    <source>
        <dbReference type="Proteomes" id="UP001175211"/>
    </source>
</evidence>
<evidence type="ECO:0000256" key="8">
    <source>
        <dbReference type="ARBA" id="ARBA00022692"/>
    </source>
</evidence>
<dbReference type="EMBL" id="JAUEPS010000014">
    <property type="protein sequence ID" value="KAK0459643.1"/>
    <property type="molecule type" value="Genomic_DNA"/>
</dbReference>
<dbReference type="AlphaFoldDB" id="A0AA39KIE3"/>
<keyword evidence="9" id="KW-0479">Metal-binding</keyword>
<evidence type="ECO:0000256" key="18">
    <source>
        <dbReference type="RuleBase" id="RU003750"/>
    </source>
</evidence>
<dbReference type="PANTHER" id="PTHR15362:SF4">
    <property type="entry name" value="CDP-DIACYLGLYCEROL--INOSITOL 3-PHOSPHATIDYLTRANSFERASE"/>
    <property type="match status" value="1"/>
</dbReference>
<keyword evidence="16 17" id="KW-1208">Phospholipid metabolism</keyword>
<comment type="subcellular location">
    <subcellularLocation>
        <location evidence="3">Membrane</location>
        <topology evidence="3">Multi-pass membrane protein</topology>
    </subcellularLocation>
</comment>
<protein>
    <recommendedName>
        <fullName evidence="5 17">CDP-diacylglycerol--inositol 3-phosphatidyltransferase</fullName>
        <ecNumber evidence="5 17">2.7.8.11</ecNumber>
    </recommendedName>
</protein>
<gene>
    <name evidence="20" type="ORF">EV420DRAFT_1536963</name>
</gene>
<evidence type="ECO:0000256" key="7">
    <source>
        <dbReference type="ARBA" id="ARBA00022679"/>
    </source>
</evidence>
<comment type="caution">
    <text evidence="20">The sequence shown here is derived from an EMBL/GenBank/DDBJ whole genome shotgun (WGS) entry which is preliminary data.</text>
</comment>
<dbReference type="GO" id="GO:0016020">
    <property type="term" value="C:membrane"/>
    <property type="evidence" value="ECO:0007669"/>
    <property type="project" value="UniProtKB-SubCell"/>
</dbReference>
<keyword evidence="15" id="KW-0464">Manganese</keyword>
<accession>A0AA39KIE3</accession>
<proteinExistence type="inferred from homology"/>
<feature type="transmembrane region" description="Helical" evidence="19">
    <location>
        <begin position="35"/>
        <end position="57"/>
    </location>
</feature>
<feature type="transmembrane region" description="Helical" evidence="19">
    <location>
        <begin position="170"/>
        <end position="190"/>
    </location>
</feature>
<dbReference type="Pfam" id="PF01066">
    <property type="entry name" value="CDP-OH_P_transf"/>
    <property type="match status" value="1"/>
</dbReference>
<evidence type="ECO:0000256" key="1">
    <source>
        <dbReference type="ARBA" id="ARBA00001936"/>
    </source>
</evidence>
<dbReference type="Gene3D" id="1.20.120.1760">
    <property type="match status" value="1"/>
</dbReference>
<evidence type="ECO:0000313" key="20">
    <source>
        <dbReference type="EMBL" id="KAK0459643.1"/>
    </source>
</evidence>
<comment type="cofactor">
    <cofactor evidence="2">
        <name>Mg(2+)</name>
        <dbReference type="ChEBI" id="CHEBI:18420"/>
    </cofactor>
</comment>
<keyword evidence="8 19" id="KW-0812">Transmembrane</keyword>
<keyword evidence="11 19" id="KW-1133">Transmembrane helix</keyword>
<dbReference type="InterPro" id="IPR000462">
    <property type="entry name" value="CDP-OH_P_trans"/>
</dbReference>
<name>A0AA39KIE3_ARMTA</name>
<evidence type="ECO:0000256" key="13">
    <source>
        <dbReference type="ARBA" id="ARBA00023136"/>
    </source>
</evidence>
<comment type="cofactor">
    <cofactor evidence="1">
        <name>Mn(2+)</name>
        <dbReference type="ChEBI" id="CHEBI:29035"/>
    </cofactor>
</comment>
<dbReference type="Proteomes" id="UP001175211">
    <property type="component" value="Unassembled WGS sequence"/>
</dbReference>
<evidence type="ECO:0000256" key="15">
    <source>
        <dbReference type="ARBA" id="ARBA00023211"/>
    </source>
</evidence>
<dbReference type="GeneID" id="85356456"/>
<evidence type="ECO:0000256" key="3">
    <source>
        <dbReference type="ARBA" id="ARBA00004141"/>
    </source>
</evidence>
<dbReference type="InterPro" id="IPR043130">
    <property type="entry name" value="CDP-OH_PTrfase_TM_dom"/>
</dbReference>
<feature type="transmembrane region" description="Helical" evidence="19">
    <location>
        <begin position="63"/>
        <end position="82"/>
    </location>
</feature>
<keyword evidence="10" id="KW-0460">Magnesium</keyword>
<comment type="similarity">
    <text evidence="4 17 18">Belongs to the CDP-alcohol phosphatidyltransferase class-I family.</text>
</comment>
<dbReference type="FunFam" id="1.20.120.1760:FF:000003">
    <property type="entry name" value="CDP-diacylglycerol--inositol 3-phosphatidyltransferase"/>
    <property type="match status" value="1"/>
</dbReference>
<keyword evidence="6 17" id="KW-0444">Lipid biosynthesis</keyword>
<keyword evidence="13 17" id="KW-0472">Membrane</keyword>
<evidence type="ECO:0000256" key="2">
    <source>
        <dbReference type="ARBA" id="ARBA00001946"/>
    </source>
</evidence>
<dbReference type="InterPro" id="IPR048254">
    <property type="entry name" value="CDP_ALCOHOL_P_TRANSF_CS"/>
</dbReference>
<dbReference type="GO" id="GO:0003881">
    <property type="term" value="F:CDP-diacylglycerol-inositol 3-phosphatidyltransferase activity"/>
    <property type="evidence" value="ECO:0007669"/>
    <property type="project" value="UniProtKB-UniRule"/>
</dbReference>
<evidence type="ECO:0000256" key="9">
    <source>
        <dbReference type="ARBA" id="ARBA00022723"/>
    </source>
</evidence>
<dbReference type="GO" id="GO:0046872">
    <property type="term" value="F:metal ion binding"/>
    <property type="evidence" value="ECO:0007669"/>
    <property type="project" value="UniProtKB-KW"/>
</dbReference>
<evidence type="ECO:0000256" key="14">
    <source>
        <dbReference type="ARBA" id="ARBA00023209"/>
    </source>
</evidence>
<dbReference type="InterPro" id="IPR014387">
    <property type="entry name" value="CDP_diag_ino_3_P_euk"/>
</dbReference>
<dbReference type="GO" id="GO:0005794">
    <property type="term" value="C:Golgi apparatus"/>
    <property type="evidence" value="ECO:0007669"/>
    <property type="project" value="TreeGrafter"/>
</dbReference>
<organism evidence="20 21">
    <name type="scientific">Armillaria tabescens</name>
    <name type="common">Ringless honey mushroom</name>
    <name type="synonym">Agaricus tabescens</name>
    <dbReference type="NCBI Taxonomy" id="1929756"/>
    <lineage>
        <taxon>Eukaryota</taxon>
        <taxon>Fungi</taxon>
        <taxon>Dikarya</taxon>
        <taxon>Basidiomycota</taxon>
        <taxon>Agaricomycotina</taxon>
        <taxon>Agaricomycetes</taxon>
        <taxon>Agaricomycetidae</taxon>
        <taxon>Agaricales</taxon>
        <taxon>Marasmiineae</taxon>
        <taxon>Physalacriaceae</taxon>
        <taxon>Desarmillaria</taxon>
    </lineage>
</organism>
<reference evidence="20" key="1">
    <citation type="submission" date="2023-06" db="EMBL/GenBank/DDBJ databases">
        <authorList>
            <consortium name="Lawrence Berkeley National Laboratory"/>
            <person name="Ahrendt S."/>
            <person name="Sahu N."/>
            <person name="Indic B."/>
            <person name="Wong-Bajracharya J."/>
            <person name="Merenyi Z."/>
            <person name="Ke H.-M."/>
            <person name="Monk M."/>
            <person name="Kocsube S."/>
            <person name="Drula E."/>
            <person name="Lipzen A."/>
            <person name="Balint B."/>
            <person name="Henrissat B."/>
            <person name="Andreopoulos B."/>
            <person name="Martin F.M."/>
            <person name="Harder C.B."/>
            <person name="Rigling D."/>
            <person name="Ford K.L."/>
            <person name="Foster G.D."/>
            <person name="Pangilinan J."/>
            <person name="Papanicolaou A."/>
            <person name="Barry K."/>
            <person name="LaButti K."/>
            <person name="Viragh M."/>
            <person name="Koriabine M."/>
            <person name="Yan M."/>
            <person name="Riley R."/>
            <person name="Champramary S."/>
            <person name="Plett K.L."/>
            <person name="Tsai I.J."/>
            <person name="Slot J."/>
            <person name="Sipos G."/>
            <person name="Plett J."/>
            <person name="Nagy L.G."/>
            <person name="Grigoriev I.V."/>
        </authorList>
    </citation>
    <scope>NUCLEOTIDE SEQUENCE</scope>
    <source>
        <strain evidence="20">CCBAS 213</strain>
    </source>
</reference>
<dbReference type="PANTHER" id="PTHR15362">
    <property type="entry name" value="PHOSPHATIDYLINOSITOL SYNTHASE"/>
    <property type="match status" value="1"/>
</dbReference>
<evidence type="ECO:0000256" key="12">
    <source>
        <dbReference type="ARBA" id="ARBA00023098"/>
    </source>
</evidence>
<evidence type="ECO:0000256" key="17">
    <source>
        <dbReference type="PIRNR" id="PIRNR000848"/>
    </source>
</evidence>
<evidence type="ECO:0000256" key="16">
    <source>
        <dbReference type="ARBA" id="ARBA00023264"/>
    </source>
</evidence>
<keyword evidence="21" id="KW-1185">Reference proteome</keyword>
<evidence type="ECO:0000256" key="6">
    <source>
        <dbReference type="ARBA" id="ARBA00022516"/>
    </source>
</evidence>
<evidence type="ECO:0000256" key="5">
    <source>
        <dbReference type="ARBA" id="ARBA00013212"/>
    </source>
</evidence>
<evidence type="ECO:0000256" key="4">
    <source>
        <dbReference type="ARBA" id="ARBA00010441"/>
    </source>
</evidence>
<dbReference type="PIRSF" id="PIRSF000848">
    <property type="entry name" value="CDP_diag_ino_3_P"/>
    <property type="match status" value="1"/>
</dbReference>
<dbReference type="PROSITE" id="PS00379">
    <property type="entry name" value="CDP_ALCOHOL_P_TRANSF"/>
    <property type="match status" value="1"/>
</dbReference>